<evidence type="ECO:0000256" key="17">
    <source>
        <dbReference type="ARBA" id="ARBA00065474"/>
    </source>
</evidence>
<keyword evidence="8 20" id="KW-0812">Transmembrane</keyword>
<dbReference type="GO" id="GO:0005765">
    <property type="term" value="C:lysosomal membrane"/>
    <property type="evidence" value="ECO:0007669"/>
    <property type="project" value="TreeGrafter"/>
</dbReference>
<feature type="region of interest" description="Disordered" evidence="19">
    <location>
        <begin position="343"/>
        <end position="549"/>
    </location>
</feature>
<organism evidence="23 24">
    <name type="scientific">Oncorhynchus kisutch</name>
    <name type="common">Coho salmon</name>
    <name type="synonym">Salmo kisutch</name>
    <dbReference type="NCBI Taxonomy" id="8019"/>
    <lineage>
        <taxon>Eukaryota</taxon>
        <taxon>Metazoa</taxon>
        <taxon>Chordata</taxon>
        <taxon>Craniata</taxon>
        <taxon>Vertebrata</taxon>
        <taxon>Euteleostomi</taxon>
        <taxon>Actinopterygii</taxon>
        <taxon>Neopterygii</taxon>
        <taxon>Teleostei</taxon>
        <taxon>Protacanthopterygii</taxon>
        <taxon>Salmoniformes</taxon>
        <taxon>Salmonidae</taxon>
        <taxon>Salmoninae</taxon>
        <taxon>Oncorhynchus</taxon>
    </lineage>
</organism>
<dbReference type="SUPFAM" id="SSF50729">
    <property type="entry name" value="PH domain-like"/>
    <property type="match status" value="1"/>
</dbReference>
<evidence type="ECO:0000256" key="13">
    <source>
        <dbReference type="ARBA" id="ARBA00023136"/>
    </source>
</evidence>
<dbReference type="PROSITE" id="PS50196">
    <property type="entry name" value="RANBD1"/>
    <property type="match status" value="1"/>
</dbReference>
<feature type="compositionally biased region" description="Acidic residues" evidence="19">
    <location>
        <begin position="352"/>
        <end position="361"/>
    </location>
</feature>
<dbReference type="GO" id="GO:0012505">
    <property type="term" value="C:endomembrane system"/>
    <property type="evidence" value="ECO:0007669"/>
    <property type="project" value="UniProtKB-SubCell"/>
</dbReference>
<feature type="compositionally biased region" description="Basic and acidic residues" evidence="19">
    <location>
        <begin position="774"/>
        <end position="792"/>
    </location>
</feature>
<evidence type="ECO:0000256" key="6">
    <source>
        <dbReference type="ARBA" id="ARBA00022490"/>
    </source>
</evidence>
<dbReference type="CDD" id="cd13180">
    <property type="entry name" value="RanBD_RanBP3"/>
    <property type="match status" value="1"/>
</dbReference>
<keyword evidence="6" id="KW-0963">Cytoplasm</keyword>
<dbReference type="NCBIfam" id="TIGR00951">
    <property type="entry name" value="2A43"/>
    <property type="match status" value="1"/>
</dbReference>
<evidence type="ECO:0000256" key="8">
    <source>
        <dbReference type="ARBA" id="ARBA00022692"/>
    </source>
</evidence>
<proteinExistence type="inferred from homology"/>
<evidence type="ECO:0000313" key="24">
    <source>
        <dbReference type="Proteomes" id="UP000694557"/>
    </source>
</evidence>
<evidence type="ECO:0000256" key="7">
    <source>
        <dbReference type="ARBA" id="ARBA00022553"/>
    </source>
</evidence>
<feature type="compositionally biased region" description="Acidic residues" evidence="19">
    <location>
        <begin position="798"/>
        <end position="807"/>
    </location>
</feature>
<dbReference type="InterPro" id="IPR006603">
    <property type="entry name" value="PQ-loop_rpt"/>
</dbReference>
<feature type="transmembrane region" description="Helical" evidence="20">
    <location>
        <begin position="128"/>
        <end position="146"/>
    </location>
</feature>
<feature type="compositionally biased region" description="Polar residues" evidence="19">
    <location>
        <begin position="460"/>
        <end position="499"/>
    </location>
</feature>
<evidence type="ECO:0000256" key="16">
    <source>
        <dbReference type="ARBA" id="ARBA00058720"/>
    </source>
</evidence>
<keyword evidence="9" id="KW-0677">Repeat</keyword>
<feature type="signal peptide" evidence="21">
    <location>
        <begin position="1"/>
        <end position="22"/>
    </location>
</feature>
<evidence type="ECO:0000256" key="14">
    <source>
        <dbReference type="ARBA" id="ARBA00023242"/>
    </source>
</evidence>
<dbReference type="GO" id="GO:0015184">
    <property type="term" value="F:L-cystine transmembrane transporter activity"/>
    <property type="evidence" value="ECO:0007669"/>
    <property type="project" value="TreeGrafter"/>
</dbReference>
<dbReference type="InterPro" id="IPR000156">
    <property type="entry name" value="Ran_bind_dom"/>
</dbReference>
<keyword evidence="7" id="KW-0597">Phosphoprotein</keyword>
<dbReference type="SMART" id="SM00679">
    <property type="entry name" value="CTNS"/>
    <property type="match status" value="2"/>
</dbReference>
<dbReference type="Ensembl" id="ENSOKIT00005037936.1">
    <property type="protein sequence ID" value="ENSOKIP00005035900.1"/>
    <property type="gene ID" value="ENSOKIG00005015396.1"/>
</dbReference>
<evidence type="ECO:0000256" key="5">
    <source>
        <dbReference type="ARBA" id="ARBA00022448"/>
    </source>
</evidence>
<feature type="transmembrane region" description="Helical" evidence="20">
    <location>
        <begin position="269"/>
        <end position="290"/>
    </location>
</feature>
<comment type="similarity">
    <text evidence="4">Belongs to the cystinosin family.</text>
</comment>
<feature type="compositionally biased region" description="Basic and acidic residues" evidence="19">
    <location>
        <begin position="501"/>
        <end position="519"/>
    </location>
</feature>
<evidence type="ECO:0000256" key="15">
    <source>
        <dbReference type="ARBA" id="ARBA00048473"/>
    </source>
</evidence>
<dbReference type="Gene3D" id="2.30.29.30">
    <property type="entry name" value="Pleckstrin-homology domain (PH domain)/Phosphotyrosine-binding domain (PTB)"/>
    <property type="match status" value="1"/>
</dbReference>
<feature type="transmembrane region" description="Helical" evidence="20">
    <location>
        <begin position="209"/>
        <end position="229"/>
    </location>
</feature>
<dbReference type="GO" id="GO:0015031">
    <property type="term" value="P:protein transport"/>
    <property type="evidence" value="ECO:0007669"/>
    <property type="project" value="UniProtKB-KW"/>
</dbReference>
<dbReference type="FunFam" id="1.20.1280.290:FF:000022">
    <property type="entry name" value="Cystinosin homolog"/>
    <property type="match status" value="1"/>
</dbReference>
<evidence type="ECO:0000313" key="23">
    <source>
        <dbReference type="Ensembl" id="ENSOKIP00005035900.1"/>
    </source>
</evidence>
<keyword evidence="12" id="KW-0007">Acetylation</keyword>
<evidence type="ECO:0000256" key="19">
    <source>
        <dbReference type="SAM" id="MobiDB-lite"/>
    </source>
</evidence>
<feature type="compositionally biased region" description="Polar residues" evidence="19">
    <location>
        <begin position="387"/>
        <end position="408"/>
    </location>
</feature>
<dbReference type="Gene3D" id="1.20.1280.290">
    <property type="match status" value="1"/>
</dbReference>
<evidence type="ECO:0000256" key="18">
    <source>
        <dbReference type="ARBA" id="ARBA00072605"/>
    </source>
</evidence>
<gene>
    <name evidence="23" type="primary">RANBP3</name>
</gene>
<feature type="compositionally biased region" description="Basic and acidic residues" evidence="19">
    <location>
        <begin position="531"/>
        <end position="545"/>
    </location>
</feature>
<dbReference type="SMART" id="SM00160">
    <property type="entry name" value="RanBD"/>
    <property type="match status" value="1"/>
</dbReference>
<dbReference type="GeneTree" id="ENSGT00940000158588"/>
<accession>A0A8C7G3A8</accession>
<evidence type="ECO:0000256" key="9">
    <source>
        <dbReference type="ARBA" id="ARBA00022737"/>
    </source>
</evidence>
<keyword evidence="10" id="KW-0653">Protein transport</keyword>
<protein>
    <recommendedName>
        <fullName evidence="18">Ran-binding protein 3</fullName>
    </recommendedName>
</protein>
<feature type="transmembrane region" description="Helical" evidence="20">
    <location>
        <begin position="166"/>
        <end position="189"/>
    </location>
</feature>
<evidence type="ECO:0000256" key="3">
    <source>
        <dbReference type="ARBA" id="ARBA00004496"/>
    </source>
</evidence>
<keyword evidence="11 20" id="KW-1133">Transmembrane helix</keyword>
<reference evidence="23" key="1">
    <citation type="submission" date="2025-08" db="UniProtKB">
        <authorList>
            <consortium name="Ensembl"/>
        </authorList>
    </citation>
    <scope>IDENTIFICATION</scope>
</reference>
<dbReference type="GO" id="GO:0005634">
    <property type="term" value="C:nucleus"/>
    <property type="evidence" value="ECO:0007669"/>
    <property type="project" value="UniProtKB-SubCell"/>
</dbReference>
<evidence type="ECO:0000256" key="21">
    <source>
        <dbReference type="SAM" id="SignalP"/>
    </source>
</evidence>
<keyword evidence="24" id="KW-1185">Reference proteome</keyword>
<keyword evidence="13 20" id="KW-0472">Membrane</keyword>
<dbReference type="InterPro" id="IPR011993">
    <property type="entry name" value="PH-like_dom_sf"/>
</dbReference>
<evidence type="ECO:0000256" key="1">
    <source>
        <dbReference type="ARBA" id="ARBA00004123"/>
    </source>
</evidence>
<dbReference type="Pfam" id="PF04193">
    <property type="entry name" value="PQ-loop"/>
    <property type="match status" value="2"/>
</dbReference>
<evidence type="ECO:0000256" key="10">
    <source>
        <dbReference type="ARBA" id="ARBA00022927"/>
    </source>
</evidence>
<reference evidence="23" key="2">
    <citation type="submission" date="2025-09" db="UniProtKB">
        <authorList>
            <consortium name="Ensembl"/>
        </authorList>
    </citation>
    <scope>IDENTIFICATION</scope>
</reference>
<comment type="function">
    <text evidence="16">Acts as a cofactor for XPO1/CRM1-mediated nuclear export, perhaps as export complex scaffolding protein. Bound to XPO1/CRM1, stabilizes the XPO1/CRM1-cargo interaction. In the absence of Ran-bound GTP prevents binding of XPO1/CRM1 to the nuclear pore complex. Binds to CHC1/RCC1 and increases the guanine nucleotide exchange activity of CHC1/RCC1. Recruits XPO1/CRM1 to CHC1/RCC1 in a Ran-dependent manner. Negative regulator of TGF-beta signaling through interaction with the R-SMAD proteins, SMAD2 and SMAD3, and mediating their nuclear export.</text>
</comment>
<name>A0A8C7G3A8_ONCKI</name>
<evidence type="ECO:0000256" key="20">
    <source>
        <dbReference type="SAM" id="Phobius"/>
    </source>
</evidence>
<feature type="domain" description="RanBD1" evidence="22">
    <location>
        <begin position="646"/>
        <end position="725"/>
    </location>
</feature>
<dbReference type="InterPro" id="IPR005282">
    <property type="entry name" value="LC_transporter"/>
</dbReference>
<dbReference type="Proteomes" id="UP000694557">
    <property type="component" value="Unassembled WGS sequence"/>
</dbReference>
<dbReference type="FunFam" id="2.30.29.30:FF:000106">
    <property type="entry name" value="ran-binding protein 3 isoform X2"/>
    <property type="match status" value="1"/>
</dbReference>
<feature type="chain" id="PRO_5034218040" description="Ran-binding protein 3" evidence="21">
    <location>
        <begin position="23"/>
        <end position="828"/>
    </location>
</feature>
<evidence type="ECO:0000259" key="22">
    <source>
        <dbReference type="PROSITE" id="PS50196"/>
    </source>
</evidence>
<dbReference type="Pfam" id="PF00638">
    <property type="entry name" value="Ran_BP1"/>
    <property type="match status" value="1"/>
</dbReference>
<evidence type="ECO:0000256" key="11">
    <source>
        <dbReference type="ARBA" id="ARBA00022989"/>
    </source>
</evidence>
<keyword evidence="21" id="KW-0732">Signal</keyword>
<evidence type="ECO:0000256" key="12">
    <source>
        <dbReference type="ARBA" id="ARBA00022990"/>
    </source>
</evidence>
<evidence type="ECO:0000256" key="2">
    <source>
        <dbReference type="ARBA" id="ARBA00004127"/>
    </source>
</evidence>
<dbReference type="PANTHER" id="PTHR13131:SF5">
    <property type="entry name" value="CYSTINOSIN"/>
    <property type="match status" value="1"/>
</dbReference>
<dbReference type="PANTHER" id="PTHR13131">
    <property type="entry name" value="CYSTINOSIN"/>
    <property type="match status" value="1"/>
</dbReference>
<comment type="catalytic activity">
    <reaction evidence="15">
        <text>L-cystine(out) + H(+)(out) = L-cystine(in) + H(+)(in)</text>
        <dbReference type="Rhea" id="RHEA:66172"/>
        <dbReference type="ChEBI" id="CHEBI:15378"/>
        <dbReference type="ChEBI" id="CHEBI:35491"/>
    </reaction>
    <physiologicalReaction direction="left-to-right" evidence="15">
        <dbReference type="Rhea" id="RHEA:66173"/>
    </physiologicalReaction>
</comment>
<dbReference type="AlphaFoldDB" id="A0A8C7G3A8"/>
<keyword evidence="5" id="KW-0813">Transport</keyword>
<feature type="region of interest" description="Disordered" evidence="19">
    <location>
        <begin position="594"/>
        <end position="633"/>
    </location>
</feature>
<sequence>MADKNVLLFLFITLCTVITCDGSVSLSAPATVNLEEKSSANITITPSFPQNVSTLIIFNFTDSSANVTSILQLPQQVELPANATSSTFEVHAEHVGQVTAYLYSNNTGIASHKTRIRFLVIRSNTVDIINQVIGWIYFLAWSISFYPQVYENWRRKSVVGLNFDFLALNLTGFIAYSVFNVGLFWVPYMKEEFLKMNPNGVNPVDANDVFFSLHAVVLTLVYVSQCAIYERGGQKVSKIAIGLLVIGWTFALVTLFVAVASKITWLEYLYYFSYIKLGVTLVKYIPQVYMNYQRQSTEGWSIGNVLLDFTGGSFSLIQMFLQSYNNEKPAIAPPVFVFQEDKAQKRSAEGSSAEDGEDSDKDESSYCPPAKRERTSSLTQFPPAHSVSKNNVFMPSSFCQSPSGNNSDSEPEEKTVGFRLKPPTLIHGQAPRTGVPSQKPKEQQRSVLRPAVLQAPPPSKSLTLTGLNSGTNGVNRSSEGLPVTQNNTDNCDGSTDNMAKSQEKKSESGESRNGERTDPPVESTFVFGQNVRDRAKVEGSSEKKVSLSAESGETNYFLQYRSTPGLQKAENNTDDGAKFVFGQNMSDRVLSPLKCEQAAESSRDPPATPPCEPPSLVSSPDKDTNVTESLEESAAAYTKATAKKCLLEKVEVRTGEESESNVLQVQCKLFVFDKASQSWVERGRGLLRLNDMASTEEGSLQSRLVMRTQGSLRLILNTKLWPQMQTDKASEKSVRITAMDTEDQGVKVFLISASSKDTGQLYAALHHRILALRSRSDQEPEPRVPIPDDGHIPHPQSNEEDSDEDESLTPTANIAEGPEVQASGSGSS</sequence>
<evidence type="ECO:0000256" key="4">
    <source>
        <dbReference type="ARBA" id="ARBA00006855"/>
    </source>
</evidence>
<comment type="subunit">
    <text evidence="17">Interacts with CHC1 in a Ran-stimulated manner. Interacts with XPO1. Interacts (via its C-terminal R domain) with SMAD2 (dephosphorylated form via its MH1 and MH2 domains); the interaction results in the nuclear export of SMAD2 and termination of the TGF-beta signaling. Interacts (via its C-terminal R domain) with SMAD3 (dephosphorylated form via its MH1 domain); the interaction results in the nuclear export of SMAD3 and termination of the TGF-beta signaling.</text>
</comment>
<feature type="region of interest" description="Disordered" evidence="19">
    <location>
        <begin position="773"/>
        <end position="828"/>
    </location>
</feature>
<comment type="subcellular location">
    <subcellularLocation>
        <location evidence="3">Cytoplasm</location>
    </subcellularLocation>
    <subcellularLocation>
        <location evidence="2">Endomembrane system</location>
        <topology evidence="2">Multi-pass membrane protein</topology>
    </subcellularLocation>
    <subcellularLocation>
        <location evidence="1">Nucleus</location>
    </subcellularLocation>
</comment>
<feature type="transmembrane region" description="Helical" evidence="20">
    <location>
        <begin position="241"/>
        <end position="263"/>
    </location>
</feature>
<keyword evidence="14" id="KW-0539">Nucleus</keyword>